<reference evidence="1 2" key="1">
    <citation type="submission" date="2017-05" db="EMBL/GenBank/DDBJ databases">
        <authorList>
            <person name="Song R."/>
            <person name="Chenine A.L."/>
            <person name="Ruprecht R.M."/>
        </authorList>
    </citation>
    <scope>NUCLEOTIDE SEQUENCE [LARGE SCALE GENOMIC DNA]</scope>
    <source>
        <strain evidence="1 2">DSM 26136</strain>
    </source>
</reference>
<dbReference type="RefSeq" id="WP_087277251.1">
    <property type="nucleotide sequence ID" value="NZ_CP021455.1"/>
</dbReference>
<dbReference type="OrthoDB" id="8561243at2"/>
<dbReference type="EMBL" id="CP021455">
    <property type="protein sequence ID" value="ARU03847.1"/>
    <property type="molecule type" value="Genomic_DNA"/>
</dbReference>
<proteinExistence type="predicted"/>
<name>A0A1Y0EJT8_9BURK</name>
<dbReference type="KEGG" id="cser:CCO03_03355"/>
<evidence type="ECO:0000313" key="1">
    <source>
        <dbReference type="EMBL" id="ARU03847.1"/>
    </source>
</evidence>
<sequence>MKPHDDWRESELSALFDDELMPDDAERCLNANGQALMERWCDYQDVRALLQGTAGGTSSQAFLDTFRARVAEVKPVTAMQPVAADVADKPVANDSVFRWKLVAGLASCATVAVLAWSVLGQQPAAVAPTLAQAAPSFGSPSLARVQGFARVQAPAAPVAVDTVADAAQREVMLRDPALDEFLRAHGAQAGAMALENTSGFMRNATYGRDGL</sequence>
<dbReference type="InterPro" id="IPR036147">
    <property type="entry name" value="Anti-sigma_E_RseA_N_sf"/>
</dbReference>
<keyword evidence="2" id="KW-1185">Reference proteome</keyword>
<accession>A0A1Y0EJT8</accession>
<gene>
    <name evidence="1" type="ORF">CCO03_03355</name>
</gene>
<dbReference type="Gene3D" id="1.10.10.880">
    <property type="entry name" value="Anti sigma-E protein RseA, N-terminal domain"/>
    <property type="match status" value="1"/>
</dbReference>
<dbReference type="Proteomes" id="UP000196138">
    <property type="component" value="Chromosome"/>
</dbReference>
<evidence type="ECO:0008006" key="3">
    <source>
        <dbReference type="Google" id="ProtNLM"/>
    </source>
</evidence>
<dbReference type="AlphaFoldDB" id="A0A1Y0EJT8"/>
<protein>
    <recommendedName>
        <fullName evidence="3">Anti sigma-E protein RseA N-terminal domain-containing protein</fullName>
    </recommendedName>
</protein>
<organism evidence="1 2">
    <name type="scientific">Comamonas serinivorans</name>
    <dbReference type="NCBI Taxonomy" id="1082851"/>
    <lineage>
        <taxon>Bacteria</taxon>
        <taxon>Pseudomonadati</taxon>
        <taxon>Pseudomonadota</taxon>
        <taxon>Betaproteobacteria</taxon>
        <taxon>Burkholderiales</taxon>
        <taxon>Comamonadaceae</taxon>
        <taxon>Comamonas</taxon>
    </lineage>
</organism>
<dbReference type="GO" id="GO:0016989">
    <property type="term" value="F:sigma factor antagonist activity"/>
    <property type="evidence" value="ECO:0007669"/>
    <property type="project" value="InterPro"/>
</dbReference>
<evidence type="ECO:0000313" key="2">
    <source>
        <dbReference type="Proteomes" id="UP000196138"/>
    </source>
</evidence>